<keyword evidence="9 12" id="KW-0201">Cytochrome c-type biogenesis</keyword>
<name>A0A3M4VYT6_PSECI</name>
<dbReference type="AlphaFoldDB" id="A0A3M4VYT6"/>
<evidence type="ECO:0000256" key="2">
    <source>
        <dbReference type="ARBA" id="ARBA00004429"/>
    </source>
</evidence>
<dbReference type="Proteomes" id="UP000278332">
    <property type="component" value="Unassembled WGS sequence"/>
</dbReference>
<keyword evidence="11 12" id="KW-0472">Membrane</keyword>
<reference evidence="14 15" key="1">
    <citation type="submission" date="2018-08" db="EMBL/GenBank/DDBJ databases">
        <title>Recombination of ecologically and evolutionarily significant loci maintains genetic cohesion in the Pseudomonas syringae species complex.</title>
        <authorList>
            <person name="Dillon M."/>
            <person name="Thakur S."/>
            <person name="Almeida R.N.D."/>
            <person name="Weir B.S."/>
            <person name="Guttman D.S."/>
        </authorList>
    </citation>
    <scope>NUCLEOTIDE SEQUENCE [LARGE SCALE GENOMIC DNA]</scope>
    <source>
        <strain evidence="14 15">ICMP 6917</strain>
    </source>
</reference>
<organism evidence="14 15">
    <name type="scientific">Pseudomonas cichorii</name>
    <dbReference type="NCBI Taxonomy" id="36746"/>
    <lineage>
        <taxon>Bacteria</taxon>
        <taxon>Pseudomonadati</taxon>
        <taxon>Pseudomonadota</taxon>
        <taxon>Gammaproteobacteria</taxon>
        <taxon>Pseudomonadales</taxon>
        <taxon>Pseudomonadaceae</taxon>
        <taxon>Pseudomonas</taxon>
    </lineage>
</organism>
<evidence type="ECO:0000256" key="11">
    <source>
        <dbReference type="ARBA" id="ARBA00023136"/>
    </source>
</evidence>
<accession>A0A3M4VYT6</accession>
<keyword evidence="10 13" id="KW-1133">Transmembrane helix</keyword>
<evidence type="ECO:0000256" key="10">
    <source>
        <dbReference type="ARBA" id="ARBA00022989"/>
    </source>
</evidence>
<dbReference type="PANTHER" id="PTHR30070">
    <property type="entry name" value="HEME EXPORTER PROTEIN B"/>
    <property type="match status" value="1"/>
</dbReference>
<evidence type="ECO:0000256" key="8">
    <source>
        <dbReference type="ARBA" id="ARBA00022692"/>
    </source>
</evidence>
<dbReference type="InterPro" id="IPR026031">
    <property type="entry name" value="Cyt_c_CcmB_bac"/>
</dbReference>
<dbReference type="NCBIfam" id="TIGR01190">
    <property type="entry name" value="ccmB"/>
    <property type="match status" value="1"/>
</dbReference>
<evidence type="ECO:0000256" key="12">
    <source>
        <dbReference type="PIRNR" id="PIRNR002764"/>
    </source>
</evidence>
<evidence type="ECO:0000256" key="5">
    <source>
        <dbReference type="ARBA" id="ARBA00022448"/>
    </source>
</evidence>
<comment type="similarity">
    <text evidence="3 12">Belongs to the CcmB/CycW/HelB family.</text>
</comment>
<proteinExistence type="inferred from homology"/>
<evidence type="ECO:0000313" key="15">
    <source>
        <dbReference type="Proteomes" id="UP000278332"/>
    </source>
</evidence>
<dbReference type="InterPro" id="IPR003544">
    <property type="entry name" value="Cyt_c_biogenesis_CcmB"/>
</dbReference>
<evidence type="ECO:0000256" key="6">
    <source>
        <dbReference type="ARBA" id="ARBA00022475"/>
    </source>
</evidence>
<feature type="transmembrane region" description="Helical" evidence="13">
    <location>
        <begin position="133"/>
        <end position="157"/>
    </location>
</feature>
<keyword evidence="7 12" id="KW-0997">Cell inner membrane</keyword>
<dbReference type="PRINTS" id="PR01414">
    <property type="entry name" value="CCMBBIOGNSIS"/>
</dbReference>
<comment type="caution">
    <text evidence="14">The sequence shown here is derived from an EMBL/GenBank/DDBJ whole genome shotgun (WGS) entry which is preliminary data.</text>
</comment>
<evidence type="ECO:0000256" key="9">
    <source>
        <dbReference type="ARBA" id="ARBA00022748"/>
    </source>
</evidence>
<comment type="subcellular location">
    <subcellularLocation>
        <location evidence="2">Cell inner membrane</location>
        <topology evidence="2">Multi-pass membrane protein</topology>
    </subcellularLocation>
</comment>
<feature type="transmembrane region" description="Helical" evidence="13">
    <location>
        <begin position="164"/>
        <end position="185"/>
    </location>
</feature>
<dbReference type="GO" id="GO:0015232">
    <property type="term" value="F:heme transmembrane transporter activity"/>
    <property type="evidence" value="ECO:0007669"/>
    <property type="project" value="InterPro"/>
</dbReference>
<keyword evidence="8 13" id="KW-0812">Transmembrane</keyword>
<dbReference type="PIRSF" id="PIRSF002764">
    <property type="entry name" value="CcmB"/>
    <property type="match status" value="1"/>
</dbReference>
<sequence length="226" mass="23657">MVGMSNVFTLLLAREARLLVRRPAELLNPLVFFAIVIALFPLAVGPQTQLLQTLSPGLLWVAALLSVLLSLDGLFRSDFEDGSLEQWVLSPHPLALLVLAKVLAHWVFSGLALVLLAPLLALMLGLPTQCLPVLLFSLLLGTPVLSLLGAVGAALTVGLKRGGLLLALLILPLYIPVLILGSGALQAALQGMPATGYLLWLGSLTALAVTLTPFAIAAGLKISVGE</sequence>
<feature type="transmembrane region" description="Helical" evidence="13">
    <location>
        <begin position="57"/>
        <end position="75"/>
    </location>
</feature>
<evidence type="ECO:0000256" key="7">
    <source>
        <dbReference type="ARBA" id="ARBA00022519"/>
    </source>
</evidence>
<evidence type="ECO:0000313" key="14">
    <source>
        <dbReference type="EMBL" id="RMR56813.1"/>
    </source>
</evidence>
<dbReference type="GO" id="GO:1903607">
    <property type="term" value="P:cytochrome c biosynthetic process"/>
    <property type="evidence" value="ECO:0007669"/>
    <property type="project" value="TreeGrafter"/>
</dbReference>
<evidence type="ECO:0000256" key="1">
    <source>
        <dbReference type="ARBA" id="ARBA00002442"/>
    </source>
</evidence>
<evidence type="ECO:0000256" key="13">
    <source>
        <dbReference type="SAM" id="Phobius"/>
    </source>
</evidence>
<keyword evidence="6 12" id="KW-1003">Cell membrane</keyword>
<evidence type="ECO:0000256" key="3">
    <source>
        <dbReference type="ARBA" id="ARBA00010544"/>
    </source>
</evidence>
<feature type="transmembrane region" description="Helical" evidence="13">
    <location>
        <begin position="96"/>
        <end position="121"/>
    </location>
</feature>
<dbReference type="GO" id="GO:0005886">
    <property type="term" value="C:plasma membrane"/>
    <property type="evidence" value="ECO:0007669"/>
    <property type="project" value="UniProtKB-SubCell"/>
</dbReference>
<protein>
    <recommendedName>
        <fullName evidence="4 12">Heme exporter protein B</fullName>
    </recommendedName>
</protein>
<keyword evidence="5 12" id="KW-0813">Transport</keyword>
<dbReference type="EMBL" id="RBRY01000089">
    <property type="protein sequence ID" value="RMR56813.1"/>
    <property type="molecule type" value="Genomic_DNA"/>
</dbReference>
<dbReference type="Pfam" id="PF03379">
    <property type="entry name" value="CcmB"/>
    <property type="match status" value="1"/>
</dbReference>
<feature type="transmembrane region" description="Helical" evidence="13">
    <location>
        <begin position="26"/>
        <end position="45"/>
    </location>
</feature>
<comment type="function">
    <text evidence="1 12">Required for the export of heme to the periplasm for the biogenesis of c-type cytochromes.</text>
</comment>
<evidence type="ECO:0000256" key="4">
    <source>
        <dbReference type="ARBA" id="ARBA00016452"/>
    </source>
</evidence>
<dbReference type="GO" id="GO:0017004">
    <property type="term" value="P:cytochrome complex assembly"/>
    <property type="evidence" value="ECO:0007669"/>
    <property type="project" value="UniProtKB-KW"/>
</dbReference>
<dbReference type="PANTHER" id="PTHR30070:SF1">
    <property type="entry name" value="CYTOCHROME C BIOGENESIS B-RELATED"/>
    <property type="match status" value="1"/>
</dbReference>
<gene>
    <name evidence="14" type="ORF">ALP84_04373</name>
</gene>
<feature type="transmembrane region" description="Helical" evidence="13">
    <location>
        <begin position="197"/>
        <end position="220"/>
    </location>
</feature>